<dbReference type="Pfam" id="PF09296">
    <property type="entry name" value="NUDIX-like"/>
    <property type="match status" value="1"/>
</dbReference>
<dbReference type="GO" id="GO:0019677">
    <property type="term" value="P:NAD+ catabolic process"/>
    <property type="evidence" value="ECO:0007669"/>
    <property type="project" value="TreeGrafter"/>
</dbReference>
<dbReference type="AlphaFoldDB" id="A0A9Q9MDZ3"/>
<dbReference type="OrthoDB" id="9791656at2"/>
<gene>
    <name evidence="12" type="primary">nudC</name>
    <name evidence="12" type="ORF">Daura_05010</name>
</gene>
<dbReference type="InterPro" id="IPR000086">
    <property type="entry name" value="NUDIX_hydrolase_dom"/>
</dbReference>
<evidence type="ECO:0000256" key="2">
    <source>
        <dbReference type="ARBA" id="ARBA00001947"/>
    </source>
</evidence>
<evidence type="ECO:0000256" key="4">
    <source>
        <dbReference type="ARBA" id="ARBA00012381"/>
    </source>
</evidence>
<keyword evidence="7" id="KW-0460">Magnesium</keyword>
<dbReference type="RefSeq" id="WP_052386447.1">
    <property type="nucleotide sequence ID" value="NZ_CP073767.1"/>
</dbReference>
<keyword evidence="6 12" id="KW-0378">Hydrolase</keyword>
<dbReference type="NCBIfam" id="NF001299">
    <property type="entry name" value="PRK00241.1"/>
    <property type="match status" value="1"/>
</dbReference>
<dbReference type="PANTHER" id="PTHR42904">
    <property type="entry name" value="NUDIX HYDROLASE, NUDC SUBFAMILY"/>
    <property type="match status" value="1"/>
</dbReference>
<name>A0A9Q9MDZ3_9ACTN</name>
<dbReference type="SUPFAM" id="SSF55811">
    <property type="entry name" value="Nudix"/>
    <property type="match status" value="1"/>
</dbReference>
<comment type="cofactor">
    <cofactor evidence="2">
        <name>Zn(2+)</name>
        <dbReference type="ChEBI" id="CHEBI:29105"/>
    </cofactor>
</comment>
<dbReference type="GO" id="GO:0005829">
    <property type="term" value="C:cytosol"/>
    <property type="evidence" value="ECO:0007669"/>
    <property type="project" value="TreeGrafter"/>
</dbReference>
<keyword evidence="13" id="KW-1185">Reference proteome</keyword>
<dbReference type="PANTHER" id="PTHR42904:SF6">
    <property type="entry name" value="NAD-CAPPED RNA HYDROLASE NUDT12"/>
    <property type="match status" value="1"/>
</dbReference>
<accession>A0A9Q9MDZ3</accession>
<evidence type="ECO:0000313" key="12">
    <source>
        <dbReference type="EMBL" id="UWZ55583.1"/>
    </source>
</evidence>
<protein>
    <recommendedName>
        <fullName evidence="4">NAD(+) diphosphatase</fullName>
        <ecNumber evidence="4">3.6.1.22</ecNumber>
    </recommendedName>
</protein>
<organism evidence="12 13">
    <name type="scientific">Dactylosporangium aurantiacum</name>
    <dbReference type="NCBI Taxonomy" id="35754"/>
    <lineage>
        <taxon>Bacteria</taxon>
        <taxon>Bacillati</taxon>
        <taxon>Actinomycetota</taxon>
        <taxon>Actinomycetes</taxon>
        <taxon>Micromonosporales</taxon>
        <taxon>Micromonosporaceae</taxon>
        <taxon>Dactylosporangium</taxon>
    </lineage>
</organism>
<evidence type="ECO:0000256" key="1">
    <source>
        <dbReference type="ARBA" id="ARBA00001946"/>
    </source>
</evidence>
<evidence type="ECO:0000256" key="6">
    <source>
        <dbReference type="ARBA" id="ARBA00022801"/>
    </source>
</evidence>
<reference evidence="12" key="1">
    <citation type="submission" date="2021-04" db="EMBL/GenBank/DDBJ databases">
        <title>Dactylosporangium aurantiacum NRRL B-8018 full assembly.</title>
        <authorList>
            <person name="Hartkoorn R.C."/>
            <person name="Beaudoing E."/>
            <person name="Hot D."/>
        </authorList>
    </citation>
    <scope>NUCLEOTIDE SEQUENCE</scope>
    <source>
        <strain evidence="12">NRRL B-8018</strain>
    </source>
</reference>
<dbReference type="CDD" id="cd03429">
    <property type="entry name" value="NUDIX_NADH_pyrophosphatase_Nudt13"/>
    <property type="match status" value="1"/>
</dbReference>
<dbReference type="GO" id="GO:0006742">
    <property type="term" value="P:NADP+ catabolic process"/>
    <property type="evidence" value="ECO:0007669"/>
    <property type="project" value="TreeGrafter"/>
</dbReference>
<dbReference type="KEGG" id="daur:Daura_05010"/>
<proteinExistence type="inferred from homology"/>
<evidence type="ECO:0000256" key="7">
    <source>
        <dbReference type="ARBA" id="ARBA00022842"/>
    </source>
</evidence>
<dbReference type="GO" id="GO:0046872">
    <property type="term" value="F:metal ion binding"/>
    <property type="evidence" value="ECO:0007669"/>
    <property type="project" value="UniProtKB-KW"/>
</dbReference>
<dbReference type="Proteomes" id="UP001058003">
    <property type="component" value="Chromosome"/>
</dbReference>
<dbReference type="InterPro" id="IPR020084">
    <property type="entry name" value="NUDIX_hydrolase_CS"/>
</dbReference>
<dbReference type="InterPro" id="IPR015797">
    <property type="entry name" value="NUDIX_hydrolase-like_dom_sf"/>
</dbReference>
<keyword evidence="5" id="KW-0479">Metal-binding</keyword>
<evidence type="ECO:0000256" key="10">
    <source>
        <dbReference type="SAM" id="MobiDB-lite"/>
    </source>
</evidence>
<evidence type="ECO:0000256" key="3">
    <source>
        <dbReference type="ARBA" id="ARBA00009595"/>
    </source>
</evidence>
<comment type="catalytic activity">
    <reaction evidence="9">
        <text>a 5'-end NAD(+)-phospho-ribonucleoside in mRNA + H2O = a 5'-end phospho-adenosine-phospho-ribonucleoside in mRNA + beta-nicotinamide D-ribonucleotide + 2 H(+)</text>
        <dbReference type="Rhea" id="RHEA:60876"/>
        <dbReference type="Rhea" id="RHEA-COMP:15698"/>
        <dbReference type="Rhea" id="RHEA-COMP:15719"/>
        <dbReference type="ChEBI" id="CHEBI:14649"/>
        <dbReference type="ChEBI" id="CHEBI:15377"/>
        <dbReference type="ChEBI" id="CHEBI:15378"/>
        <dbReference type="ChEBI" id="CHEBI:144029"/>
        <dbReference type="ChEBI" id="CHEBI:144051"/>
    </reaction>
    <physiologicalReaction direction="left-to-right" evidence="9">
        <dbReference type="Rhea" id="RHEA:60877"/>
    </physiologicalReaction>
</comment>
<dbReference type="Gene3D" id="3.90.79.20">
    <property type="match status" value="1"/>
</dbReference>
<evidence type="ECO:0000256" key="8">
    <source>
        <dbReference type="ARBA" id="ARBA00023027"/>
    </source>
</evidence>
<evidence type="ECO:0000313" key="13">
    <source>
        <dbReference type="Proteomes" id="UP001058003"/>
    </source>
</evidence>
<dbReference type="GO" id="GO:0035529">
    <property type="term" value="F:NADH pyrophosphatase activity"/>
    <property type="evidence" value="ECO:0007669"/>
    <property type="project" value="TreeGrafter"/>
</dbReference>
<comment type="cofactor">
    <cofactor evidence="1">
        <name>Mg(2+)</name>
        <dbReference type="ChEBI" id="CHEBI:18420"/>
    </cofactor>
</comment>
<dbReference type="InterPro" id="IPR050241">
    <property type="entry name" value="NAD-cap_RNA_hydrolase_NudC"/>
</dbReference>
<keyword evidence="8" id="KW-0520">NAD</keyword>
<dbReference type="PROSITE" id="PS00893">
    <property type="entry name" value="NUDIX_BOX"/>
    <property type="match status" value="1"/>
</dbReference>
<dbReference type="InterPro" id="IPR049734">
    <property type="entry name" value="NudC-like_C"/>
</dbReference>
<dbReference type="Gene3D" id="3.90.79.10">
    <property type="entry name" value="Nucleoside Triphosphate Pyrophosphohydrolase"/>
    <property type="match status" value="1"/>
</dbReference>
<evidence type="ECO:0000259" key="11">
    <source>
        <dbReference type="PROSITE" id="PS51462"/>
    </source>
</evidence>
<dbReference type="InterPro" id="IPR015375">
    <property type="entry name" value="NADH_PPase-like_N"/>
</dbReference>
<dbReference type="PROSITE" id="PS51462">
    <property type="entry name" value="NUDIX"/>
    <property type="match status" value="1"/>
</dbReference>
<feature type="domain" description="Nudix hydrolase" evidence="11">
    <location>
        <begin position="169"/>
        <end position="302"/>
    </location>
</feature>
<dbReference type="EC" id="3.6.1.22" evidence="4"/>
<comment type="similarity">
    <text evidence="3">Belongs to the Nudix hydrolase family. NudC subfamily.</text>
</comment>
<dbReference type="Pfam" id="PF00293">
    <property type="entry name" value="NUDIX"/>
    <property type="match status" value="1"/>
</dbReference>
<evidence type="ECO:0000256" key="9">
    <source>
        <dbReference type="ARBA" id="ARBA00023679"/>
    </source>
</evidence>
<sequence length="314" mass="33711">MTDVAAAPPGLPLPRGARPGPPLARGALARAAHHRTDAAWLEEAWTRARVVVVDDGHMLVRGDDPPELVYFEPGDAPQGERFFLGEDVDGTVYFAVAADVTPLPDTRRVTLRQVGHALPDLPAGLFITAVGLANWHSRHPYSPLSGKLTVPAQGGWVRTTEDGTETLWPRTDPAVIMLVHDGVDGPDGRCLLGCNAQWPQMGGIRRYSTLAGFVEPGESAEMAVAREVLEEVGVVVDDVAYVASQPWPFPGSLMLGFHATAPVGAAIVVDPEEILEGRWFSRAEIGAVLRGESQDFGLPFPASIAHYLITEWLG</sequence>
<dbReference type="EMBL" id="CP073767">
    <property type="protein sequence ID" value="UWZ55583.1"/>
    <property type="molecule type" value="Genomic_DNA"/>
</dbReference>
<feature type="region of interest" description="Disordered" evidence="10">
    <location>
        <begin position="1"/>
        <end position="22"/>
    </location>
</feature>
<evidence type="ECO:0000256" key="5">
    <source>
        <dbReference type="ARBA" id="ARBA00022723"/>
    </source>
</evidence>